<dbReference type="InterPro" id="IPR050950">
    <property type="entry name" value="HTH-type_LysR_regulators"/>
</dbReference>
<reference evidence="6 7" key="1">
    <citation type="submission" date="2018-01" db="EMBL/GenBank/DDBJ databases">
        <title>Cryobacterium sp. nov., from glaciers in China.</title>
        <authorList>
            <person name="Liu Q."/>
            <person name="Xin Y.-H."/>
        </authorList>
    </citation>
    <scope>NUCLEOTIDE SEQUENCE [LARGE SCALE GENOMIC DNA]</scope>
    <source>
        <strain evidence="6 7">TMB1-8</strain>
    </source>
</reference>
<dbReference type="FunFam" id="1.10.10.10:FF:000001">
    <property type="entry name" value="LysR family transcriptional regulator"/>
    <property type="match status" value="1"/>
</dbReference>
<keyword evidence="4" id="KW-0804">Transcription</keyword>
<dbReference type="InterPro" id="IPR005119">
    <property type="entry name" value="LysR_subst-bd"/>
</dbReference>
<proteinExistence type="inferred from homology"/>
<dbReference type="OrthoDB" id="3636008at2"/>
<dbReference type="AlphaFoldDB" id="A0A2S3ZEE4"/>
<dbReference type="InterPro" id="IPR036390">
    <property type="entry name" value="WH_DNA-bd_sf"/>
</dbReference>
<evidence type="ECO:0000256" key="1">
    <source>
        <dbReference type="ARBA" id="ARBA00009437"/>
    </source>
</evidence>
<comment type="similarity">
    <text evidence="1">Belongs to the LysR transcriptional regulatory family.</text>
</comment>
<comment type="caution">
    <text evidence="6">The sequence shown here is derived from an EMBL/GenBank/DDBJ whole genome shotgun (WGS) entry which is preliminary data.</text>
</comment>
<evidence type="ECO:0000256" key="2">
    <source>
        <dbReference type="ARBA" id="ARBA00023015"/>
    </source>
</evidence>
<evidence type="ECO:0000313" key="6">
    <source>
        <dbReference type="EMBL" id="POH64929.1"/>
    </source>
</evidence>
<dbReference type="Pfam" id="PF00126">
    <property type="entry name" value="HTH_1"/>
    <property type="match status" value="1"/>
</dbReference>
<dbReference type="SUPFAM" id="SSF46785">
    <property type="entry name" value="Winged helix' DNA-binding domain"/>
    <property type="match status" value="1"/>
</dbReference>
<keyword evidence="3" id="KW-0238">DNA-binding</keyword>
<dbReference type="PRINTS" id="PR00039">
    <property type="entry name" value="HTHLYSR"/>
</dbReference>
<protein>
    <submittedName>
        <fullName evidence="6">LysR family transcriptional regulator</fullName>
    </submittedName>
</protein>
<organism evidence="6 7">
    <name type="scientific">Cryobacterium zongtaii</name>
    <dbReference type="NCBI Taxonomy" id="1259217"/>
    <lineage>
        <taxon>Bacteria</taxon>
        <taxon>Bacillati</taxon>
        <taxon>Actinomycetota</taxon>
        <taxon>Actinomycetes</taxon>
        <taxon>Micrococcales</taxon>
        <taxon>Microbacteriaceae</taxon>
        <taxon>Cryobacterium</taxon>
    </lineage>
</organism>
<dbReference type="PANTHER" id="PTHR30419">
    <property type="entry name" value="HTH-TYPE TRANSCRIPTIONAL REGULATOR YBHD"/>
    <property type="match status" value="1"/>
</dbReference>
<feature type="domain" description="HTH lysR-type" evidence="5">
    <location>
        <begin position="1"/>
        <end position="58"/>
    </location>
</feature>
<evidence type="ECO:0000256" key="4">
    <source>
        <dbReference type="ARBA" id="ARBA00023163"/>
    </source>
</evidence>
<dbReference type="GO" id="GO:0003677">
    <property type="term" value="F:DNA binding"/>
    <property type="evidence" value="ECO:0007669"/>
    <property type="project" value="UniProtKB-KW"/>
</dbReference>
<evidence type="ECO:0000256" key="3">
    <source>
        <dbReference type="ARBA" id="ARBA00023125"/>
    </source>
</evidence>
<dbReference type="GO" id="GO:0005829">
    <property type="term" value="C:cytosol"/>
    <property type="evidence" value="ECO:0007669"/>
    <property type="project" value="TreeGrafter"/>
</dbReference>
<name>A0A2S3ZEE4_9MICO</name>
<dbReference type="Pfam" id="PF03466">
    <property type="entry name" value="LysR_substrate"/>
    <property type="match status" value="1"/>
</dbReference>
<dbReference type="PROSITE" id="PS50931">
    <property type="entry name" value="HTH_LYSR"/>
    <property type="match status" value="1"/>
</dbReference>
<dbReference type="EMBL" id="PPXF01000044">
    <property type="protein sequence ID" value="POH64929.1"/>
    <property type="molecule type" value="Genomic_DNA"/>
</dbReference>
<dbReference type="RefSeq" id="WP_103431121.1">
    <property type="nucleotide sequence ID" value="NZ_PPXF01000044.1"/>
</dbReference>
<sequence length="293" mass="31809">MELRQLEHFVAVAKHLSFTRAAHEVSVVQSSLSSSVSKLEHELGTPLFDRTTRTVGLTSAGWALLPVAQRILREIHAAKEAVAAVTGVLRGRLAVGTIQLLSWVDLPLSLSKFHQTHPDVEIALREAPVDELLEEVIIGELDIAYIARDYSKLPDTIAVLATWDEELVIIAPRDHPLARQGQIFLSDLGEEPFVDFQAGSGLQKVVEHLCEQAHLKRHITLSVTQLDLLISLVRSGLGIAIIPAPVARGTDLASIRIAGPVPHRKLALVSRTPQPSNPAAVALLRDVHGLTLG</sequence>
<accession>A0A2S3ZEE4</accession>
<dbReference type="InterPro" id="IPR000847">
    <property type="entry name" value="LysR_HTH_N"/>
</dbReference>
<evidence type="ECO:0000259" key="5">
    <source>
        <dbReference type="PROSITE" id="PS50931"/>
    </source>
</evidence>
<evidence type="ECO:0000313" key="7">
    <source>
        <dbReference type="Proteomes" id="UP000237104"/>
    </source>
</evidence>
<dbReference type="GO" id="GO:0003700">
    <property type="term" value="F:DNA-binding transcription factor activity"/>
    <property type="evidence" value="ECO:0007669"/>
    <property type="project" value="InterPro"/>
</dbReference>
<dbReference type="Gene3D" id="3.40.190.290">
    <property type="match status" value="1"/>
</dbReference>
<dbReference type="PANTHER" id="PTHR30419:SF31">
    <property type="entry name" value="BLR3139 PROTEIN"/>
    <property type="match status" value="1"/>
</dbReference>
<dbReference type="SUPFAM" id="SSF53850">
    <property type="entry name" value="Periplasmic binding protein-like II"/>
    <property type="match status" value="1"/>
</dbReference>
<dbReference type="InterPro" id="IPR036388">
    <property type="entry name" value="WH-like_DNA-bd_sf"/>
</dbReference>
<dbReference type="Gene3D" id="1.10.10.10">
    <property type="entry name" value="Winged helix-like DNA-binding domain superfamily/Winged helix DNA-binding domain"/>
    <property type="match status" value="1"/>
</dbReference>
<gene>
    <name evidence="6" type="ORF">C3B59_09420</name>
</gene>
<keyword evidence="2" id="KW-0805">Transcription regulation</keyword>
<dbReference type="Proteomes" id="UP000237104">
    <property type="component" value="Unassembled WGS sequence"/>
</dbReference>